<dbReference type="InterPro" id="IPR050157">
    <property type="entry name" value="PSI_iron-sulfur_center"/>
</dbReference>
<dbReference type="PROSITE" id="PS00198">
    <property type="entry name" value="4FE4S_FER_1"/>
    <property type="match status" value="1"/>
</dbReference>
<accession>A0A4R2FAT8</accession>
<evidence type="ECO:0000313" key="6">
    <source>
        <dbReference type="EMBL" id="TCN82587.1"/>
    </source>
</evidence>
<keyword evidence="6" id="KW-0456">Lyase</keyword>
<keyword evidence="7" id="KW-1185">Reference proteome</keyword>
<dbReference type="InterPro" id="IPR017896">
    <property type="entry name" value="4Fe4S_Fe-S-bd"/>
</dbReference>
<gene>
    <name evidence="6" type="ORF">EDC91_11855</name>
</gene>
<comment type="caution">
    <text evidence="6">The sequence shown here is derived from an EMBL/GenBank/DDBJ whole genome shotgun (WGS) entry which is preliminary data.</text>
</comment>
<evidence type="ECO:0000313" key="7">
    <source>
        <dbReference type="Proteomes" id="UP000294832"/>
    </source>
</evidence>
<organism evidence="6 7">
    <name type="scientific">Shewanella fodinae</name>
    <dbReference type="NCBI Taxonomy" id="552357"/>
    <lineage>
        <taxon>Bacteria</taxon>
        <taxon>Pseudomonadati</taxon>
        <taxon>Pseudomonadota</taxon>
        <taxon>Gammaproteobacteria</taxon>
        <taxon>Alteromonadales</taxon>
        <taxon>Shewanellaceae</taxon>
        <taxon>Shewanella</taxon>
    </lineage>
</organism>
<name>A0A4R2FAT8_9GAMM</name>
<dbReference type="GO" id="GO:0016829">
    <property type="term" value="F:lyase activity"/>
    <property type="evidence" value="ECO:0007669"/>
    <property type="project" value="UniProtKB-KW"/>
</dbReference>
<evidence type="ECO:0000256" key="2">
    <source>
        <dbReference type="ARBA" id="ARBA00022723"/>
    </source>
</evidence>
<dbReference type="PANTHER" id="PTHR24960">
    <property type="entry name" value="PHOTOSYSTEM I IRON-SULFUR CENTER-RELATED"/>
    <property type="match status" value="1"/>
</dbReference>
<dbReference type="SUPFAM" id="SSF54862">
    <property type="entry name" value="4Fe-4S ferredoxins"/>
    <property type="match status" value="1"/>
</dbReference>
<evidence type="ECO:0000256" key="3">
    <source>
        <dbReference type="ARBA" id="ARBA00023004"/>
    </source>
</evidence>
<protein>
    <submittedName>
        <fullName evidence="6">Formate hydrogenlyase subunit 6</fullName>
    </submittedName>
</protein>
<dbReference type="Pfam" id="PF12838">
    <property type="entry name" value="Fer4_7"/>
    <property type="match status" value="1"/>
</dbReference>
<dbReference type="AlphaFoldDB" id="A0A4R2FAT8"/>
<evidence type="ECO:0000259" key="5">
    <source>
        <dbReference type="PROSITE" id="PS51379"/>
    </source>
</evidence>
<keyword evidence="2" id="KW-0479">Metal-binding</keyword>
<sequence>MLKFLKKALQTGVVTGTDPLTPPEVDKNFRGKPEQDPSQCIACAACMNACPANALTVQTNLVSGMQEWSLFLGRCIFCGRCEEVCPTHAIVLTQEVQMAVWRKEDLYQKSAFPLAICAECGKPFAVAKELQYAEDLLMATGQFEDREALHQQLNTCPHCKRTHNITQSQRINLSRLLREPVL</sequence>
<dbReference type="InterPro" id="IPR017900">
    <property type="entry name" value="4Fe4S_Fe_S_CS"/>
</dbReference>
<keyword evidence="4" id="KW-0411">Iron-sulfur</keyword>
<keyword evidence="1" id="KW-0004">4Fe-4S</keyword>
<evidence type="ECO:0000256" key="1">
    <source>
        <dbReference type="ARBA" id="ARBA00022485"/>
    </source>
</evidence>
<dbReference type="EMBL" id="SLWF01000018">
    <property type="protein sequence ID" value="TCN82587.1"/>
    <property type="molecule type" value="Genomic_DNA"/>
</dbReference>
<dbReference type="Gene3D" id="3.30.70.3270">
    <property type="match status" value="1"/>
</dbReference>
<keyword evidence="3" id="KW-0408">Iron</keyword>
<dbReference type="PANTHER" id="PTHR24960:SF79">
    <property type="entry name" value="PHOTOSYSTEM I IRON-SULFUR CENTER"/>
    <property type="match status" value="1"/>
</dbReference>
<evidence type="ECO:0000256" key="4">
    <source>
        <dbReference type="ARBA" id="ARBA00023014"/>
    </source>
</evidence>
<dbReference type="OrthoDB" id="9808559at2"/>
<feature type="domain" description="4Fe-4S ferredoxin-type" evidence="5">
    <location>
        <begin position="31"/>
        <end position="60"/>
    </location>
</feature>
<dbReference type="NCBIfam" id="NF009053">
    <property type="entry name" value="PRK12387.1"/>
    <property type="match status" value="1"/>
</dbReference>
<proteinExistence type="predicted"/>
<dbReference type="GO" id="GO:0046872">
    <property type="term" value="F:metal ion binding"/>
    <property type="evidence" value="ECO:0007669"/>
    <property type="project" value="UniProtKB-KW"/>
</dbReference>
<dbReference type="PROSITE" id="PS51379">
    <property type="entry name" value="4FE4S_FER_2"/>
    <property type="match status" value="2"/>
</dbReference>
<dbReference type="Proteomes" id="UP000294832">
    <property type="component" value="Unassembled WGS sequence"/>
</dbReference>
<dbReference type="RefSeq" id="WP_133039422.1">
    <property type="nucleotide sequence ID" value="NZ_SLWF01000018.1"/>
</dbReference>
<feature type="domain" description="4Fe-4S ferredoxin-type" evidence="5">
    <location>
        <begin position="66"/>
        <end position="95"/>
    </location>
</feature>
<dbReference type="GO" id="GO:0051539">
    <property type="term" value="F:4 iron, 4 sulfur cluster binding"/>
    <property type="evidence" value="ECO:0007669"/>
    <property type="project" value="UniProtKB-KW"/>
</dbReference>
<reference evidence="6 7" key="1">
    <citation type="submission" date="2019-03" db="EMBL/GenBank/DDBJ databases">
        <title>Freshwater and sediment microbial communities from various areas in North America, analyzing microbe dynamics in response to fracking.</title>
        <authorList>
            <person name="Lamendella R."/>
        </authorList>
    </citation>
    <scope>NUCLEOTIDE SEQUENCE [LARGE SCALE GENOMIC DNA]</scope>
    <source>
        <strain evidence="6 7">74A</strain>
    </source>
</reference>